<dbReference type="ExpressionAtlas" id="A0A1B6PL67">
    <property type="expression patterns" value="baseline and differential"/>
</dbReference>
<comment type="similarity">
    <text evidence="1">Belongs to the major facilitator superfamily. Sugar transporter (TC 2.A.1.1) family.</text>
</comment>
<dbReference type="EMBL" id="CM000765">
    <property type="protein sequence ID" value="KXG26397.2"/>
    <property type="molecule type" value="Genomic_DNA"/>
</dbReference>
<dbReference type="Gene3D" id="1.20.1250.20">
    <property type="entry name" value="MFS general substrate transporter like domains"/>
    <property type="match status" value="1"/>
</dbReference>
<dbReference type="Gramene" id="KXG26397">
    <property type="protein sequence ID" value="KXG26397"/>
    <property type="gene ID" value="SORBI_3006G102700"/>
</dbReference>
<dbReference type="PANTHER" id="PTHR23500">
    <property type="entry name" value="SOLUTE CARRIER FAMILY 2, FACILITATED GLUCOSE TRANSPORTER"/>
    <property type="match status" value="1"/>
</dbReference>
<reference evidence="4 5" key="1">
    <citation type="journal article" date="2009" name="Nature">
        <title>The Sorghum bicolor genome and the diversification of grasses.</title>
        <authorList>
            <person name="Paterson A.H."/>
            <person name="Bowers J.E."/>
            <person name="Bruggmann R."/>
            <person name="Dubchak I."/>
            <person name="Grimwood J."/>
            <person name="Gundlach H."/>
            <person name="Haberer G."/>
            <person name="Hellsten U."/>
            <person name="Mitros T."/>
            <person name="Poliakov A."/>
            <person name="Schmutz J."/>
            <person name="Spannagl M."/>
            <person name="Tang H."/>
            <person name="Wang X."/>
            <person name="Wicker T."/>
            <person name="Bharti A.K."/>
            <person name="Chapman J."/>
            <person name="Feltus F.A."/>
            <person name="Gowik U."/>
            <person name="Grigoriev I.V."/>
            <person name="Lyons E."/>
            <person name="Maher C.A."/>
            <person name="Martis M."/>
            <person name="Narechania A."/>
            <person name="Otillar R.P."/>
            <person name="Penning B.W."/>
            <person name="Salamov A.A."/>
            <person name="Wang Y."/>
            <person name="Zhang L."/>
            <person name="Carpita N.C."/>
            <person name="Freeling M."/>
            <person name="Gingle A.R."/>
            <person name="Hash C.T."/>
            <person name="Keller B."/>
            <person name="Klein P."/>
            <person name="Kresovich S."/>
            <person name="McCann M.C."/>
            <person name="Ming R."/>
            <person name="Peterson D.G."/>
            <person name="Mehboob-ur-Rahman"/>
            <person name="Ware D."/>
            <person name="Westhoff P."/>
            <person name="Mayer K.F."/>
            <person name="Messing J."/>
            <person name="Rokhsar D.S."/>
        </authorList>
    </citation>
    <scope>NUCLEOTIDE SEQUENCE [LARGE SCALE GENOMIC DNA]</scope>
    <source>
        <strain evidence="5">cv. BTx623</strain>
    </source>
</reference>
<evidence type="ECO:0000313" key="4">
    <source>
        <dbReference type="EMBL" id="KXG26397.2"/>
    </source>
</evidence>
<evidence type="ECO:0000256" key="1">
    <source>
        <dbReference type="ARBA" id="ARBA00010992"/>
    </source>
</evidence>
<feature type="transmembrane region" description="Helical" evidence="3">
    <location>
        <begin position="256"/>
        <end position="277"/>
    </location>
</feature>
<feature type="transmembrane region" description="Helical" evidence="3">
    <location>
        <begin position="289"/>
        <end position="310"/>
    </location>
</feature>
<feature type="transmembrane region" description="Helical" evidence="3">
    <location>
        <begin position="182"/>
        <end position="201"/>
    </location>
</feature>
<dbReference type="Proteomes" id="UP000000768">
    <property type="component" value="Chromosome 6"/>
</dbReference>
<gene>
    <name evidence="4" type="ORF">SORBI_3006G102700</name>
</gene>
<name>A0A1B6PL67_SORBI</name>
<evidence type="ECO:0000256" key="3">
    <source>
        <dbReference type="SAM" id="Phobius"/>
    </source>
</evidence>
<accession>A0A1B6PL67</accession>
<dbReference type="PANTHER" id="PTHR23500:SF474">
    <property type="entry name" value="SOLUTE CARRIER FAMILY 40 PROTEIN"/>
    <property type="match status" value="1"/>
</dbReference>
<feature type="transmembrane region" description="Helical" evidence="3">
    <location>
        <begin position="136"/>
        <end position="161"/>
    </location>
</feature>
<dbReference type="InterPro" id="IPR036259">
    <property type="entry name" value="MFS_trans_sf"/>
</dbReference>
<dbReference type="InParanoid" id="A0A1B6PL67"/>
<dbReference type="STRING" id="4558.A0A1B6PL67"/>
<dbReference type="GO" id="GO:0015144">
    <property type="term" value="F:carbohydrate transmembrane transporter activity"/>
    <property type="evidence" value="ECO:0007669"/>
    <property type="project" value="InterPro"/>
</dbReference>
<reference evidence="5" key="2">
    <citation type="journal article" date="2018" name="Plant J.">
        <title>The Sorghum bicolor reference genome: improved assembly, gene annotations, a transcriptome atlas, and signatures of genome organization.</title>
        <authorList>
            <person name="McCormick R.F."/>
            <person name="Truong S.K."/>
            <person name="Sreedasyam A."/>
            <person name="Jenkins J."/>
            <person name="Shu S."/>
            <person name="Sims D."/>
            <person name="Kennedy M."/>
            <person name="Amirebrahimi M."/>
            <person name="Weers B.D."/>
            <person name="McKinley B."/>
            <person name="Mattison A."/>
            <person name="Morishige D.T."/>
            <person name="Grimwood J."/>
            <person name="Schmutz J."/>
            <person name="Mullet J.E."/>
        </authorList>
    </citation>
    <scope>NUCLEOTIDE SEQUENCE [LARGE SCALE GENOMIC DNA]</scope>
    <source>
        <strain evidence="5">cv. BTx623</strain>
    </source>
</reference>
<organism evidence="4 5">
    <name type="scientific">Sorghum bicolor</name>
    <name type="common">Sorghum</name>
    <name type="synonym">Sorghum vulgare</name>
    <dbReference type="NCBI Taxonomy" id="4558"/>
    <lineage>
        <taxon>Eukaryota</taxon>
        <taxon>Viridiplantae</taxon>
        <taxon>Streptophyta</taxon>
        <taxon>Embryophyta</taxon>
        <taxon>Tracheophyta</taxon>
        <taxon>Spermatophyta</taxon>
        <taxon>Magnoliopsida</taxon>
        <taxon>Liliopsida</taxon>
        <taxon>Poales</taxon>
        <taxon>Poaceae</taxon>
        <taxon>PACMAD clade</taxon>
        <taxon>Panicoideae</taxon>
        <taxon>Andropogonodae</taxon>
        <taxon>Andropogoneae</taxon>
        <taxon>Sorghinae</taxon>
        <taxon>Sorghum</taxon>
    </lineage>
</organism>
<feature type="transmembrane region" description="Helical" evidence="3">
    <location>
        <begin position="213"/>
        <end position="235"/>
    </location>
</feature>
<sequence>MFSNKGKLACGAMIFQALCGFLPFLDAISDSVTNLHSSIAFEGPVYSRQYVSGLNDNVDNDEAKSTRVIEDDDSDDALVWQLCWTLDLLDTSHAHVDLVFPCACRAHTASVAGSRPRSRSSRGGSSLRRLAATEHLTYAVVVATLQVFLHLTRANITALFLPMLAQATGGGGCGRSSAAQMMGDAVVVVVTTCGVVGSALAARELGREAMCAISGVLVVLCQVAVPAIMAAQAGLSLSLSGGGGGARMAGGHAAETLALACAVSGGFGWAWGAQFWAVPGEGIRSVGQAGGAALGFGLGFAQMQCFLLTLRQLKHAAFAYYAVWIWS</sequence>
<keyword evidence="3" id="KW-0812">Transmembrane</keyword>
<keyword evidence="3" id="KW-0472">Membrane</keyword>
<keyword evidence="2" id="KW-0813">Transport</keyword>
<keyword evidence="3" id="KW-1133">Transmembrane helix</keyword>
<dbReference type="InterPro" id="IPR045262">
    <property type="entry name" value="STP/PLT_plant"/>
</dbReference>
<dbReference type="AlphaFoldDB" id="A0A1B6PL67"/>
<protein>
    <submittedName>
        <fullName evidence="4">Uncharacterized protein</fullName>
    </submittedName>
</protein>
<evidence type="ECO:0000256" key="2">
    <source>
        <dbReference type="ARBA" id="ARBA00022448"/>
    </source>
</evidence>
<proteinExistence type="inferred from homology"/>
<evidence type="ECO:0000313" key="5">
    <source>
        <dbReference type="Proteomes" id="UP000000768"/>
    </source>
</evidence>
<keyword evidence="5" id="KW-1185">Reference proteome</keyword>